<comment type="caution">
    <text evidence="1">The sequence shown here is derived from an EMBL/GenBank/DDBJ whole genome shotgun (WGS) entry which is preliminary data.</text>
</comment>
<dbReference type="InterPro" id="IPR012337">
    <property type="entry name" value="RNaseH-like_sf"/>
</dbReference>
<dbReference type="PANTHER" id="PTHR37984:SF5">
    <property type="entry name" value="PROTEIN NYNRIN-LIKE"/>
    <property type="match status" value="1"/>
</dbReference>
<dbReference type="SUPFAM" id="SSF53098">
    <property type="entry name" value="Ribonuclease H-like"/>
    <property type="match status" value="1"/>
</dbReference>
<evidence type="ECO:0000313" key="1">
    <source>
        <dbReference type="EMBL" id="MBW0503460.1"/>
    </source>
</evidence>
<reference evidence="1" key="1">
    <citation type="submission" date="2021-03" db="EMBL/GenBank/DDBJ databases">
        <title>Draft genome sequence of rust myrtle Austropuccinia psidii MF-1, a brazilian biotype.</title>
        <authorList>
            <person name="Quecine M.C."/>
            <person name="Pachon D.M.R."/>
            <person name="Bonatelli M.L."/>
            <person name="Correr F.H."/>
            <person name="Franceschini L.M."/>
            <person name="Leite T.F."/>
            <person name="Margarido G.R.A."/>
            <person name="Almeida C.A."/>
            <person name="Ferrarezi J.A."/>
            <person name="Labate C.A."/>
        </authorList>
    </citation>
    <scope>NUCLEOTIDE SEQUENCE</scope>
    <source>
        <strain evidence="1">MF-1</strain>
    </source>
</reference>
<dbReference type="InterPro" id="IPR036397">
    <property type="entry name" value="RNaseH_sf"/>
</dbReference>
<dbReference type="AlphaFoldDB" id="A0A9Q3DHY0"/>
<keyword evidence="2" id="KW-1185">Reference proteome</keyword>
<sequence length="276" mass="31946">MENLAYVPEEASPKIPIEGFSVTDLNTAFFEEVRKSYTQDRNCRILCQLLAKDCKYNSLIHTLGEIWKISYDGGRFHFLYGTIYHMKKQKCVMTVVDRFLINLVLEKCMTAPSQDPHLRIEQDRKLKPEYGGQCGKRILQNTKKPVADGKKQINLLEQRLGNMIKIQEHSRAWKNGYMYWVTSSLLGGDRRYNAILLIADRLSKTTIFSPCHKDDTAMREALLIWNRVVSWTGMFTKIISVRDPKFTSELCTNFYQLYGTKLSFSTAYHSQNDGLS</sequence>
<evidence type="ECO:0008006" key="3">
    <source>
        <dbReference type="Google" id="ProtNLM"/>
    </source>
</evidence>
<dbReference type="InterPro" id="IPR050951">
    <property type="entry name" value="Retrovirus_Pol_polyprotein"/>
</dbReference>
<dbReference type="Gene3D" id="3.30.420.10">
    <property type="entry name" value="Ribonuclease H-like superfamily/Ribonuclease H"/>
    <property type="match status" value="1"/>
</dbReference>
<dbReference type="EMBL" id="AVOT02017405">
    <property type="protein sequence ID" value="MBW0503460.1"/>
    <property type="molecule type" value="Genomic_DNA"/>
</dbReference>
<name>A0A9Q3DHY0_9BASI</name>
<dbReference type="Proteomes" id="UP000765509">
    <property type="component" value="Unassembled WGS sequence"/>
</dbReference>
<proteinExistence type="predicted"/>
<dbReference type="PANTHER" id="PTHR37984">
    <property type="entry name" value="PROTEIN CBG26694"/>
    <property type="match status" value="1"/>
</dbReference>
<dbReference type="GO" id="GO:0003676">
    <property type="term" value="F:nucleic acid binding"/>
    <property type="evidence" value="ECO:0007669"/>
    <property type="project" value="InterPro"/>
</dbReference>
<evidence type="ECO:0000313" key="2">
    <source>
        <dbReference type="Proteomes" id="UP000765509"/>
    </source>
</evidence>
<dbReference type="OrthoDB" id="16365at2759"/>
<gene>
    <name evidence="1" type="ORF">O181_043175</name>
</gene>
<organism evidence="1 2">
    <name type="scientific">Austropuccinia psidii MF-1</name>
    <dbReference type="NCBI Taxonomy" id="1389203"/>
    <lineage>
        <taxon>Eukaryota</taxon>
        <taxon>Fungi</taxon>
        <taxon>Dikarya</taxon>
        <taxon>Basidiomycota</taxon>
        <taxon>Pucciniomycotina</taxon>
        <taxon>Pucciniomycetes</taxon>
        <taxon>Pucciniales</taxon>
        <taxon>Sphaerophragmiaceae</taxon>
        <taxon>Austropuccinia</taxon>
    </lineage>
</organism>
<accession>A0A9Q3DHY0</accession>
<protein>
    <recommendedName>
        <fullName evidence="3">Integrase catalytic domain-containing protein</fullName>
    </recommendedName>
</protein>